<dbReference type="Proteomes" id="UP000679848">
    <property type="component" value="Chromosome"/>
</dbReference>
<dbReference type="Pfam" id="PF00126">
    <property type="entry name" value="HTH_1"/>
    <property type="match status" value="1"/>
</dbReference>
<dbReference type="Gene3D" id="1.10.10.10">
    <property type="entry name" value="Winged helix-like DNA-binding domain superfamily/Winged helix DNA-binding domain"/>
    <property type="match status" value="1"/>
</dbReference>
<dbReference type="PROSITE" id="PS50931">
    <property type="entry name" value="HTH_LYSR"/>
    <property type="match status" value="1"/>
</dbReference>
<dbReference type="InterPro" id="IPR036390">
    <property type="entry name" value="WH_DNA-bd_sf"/>
</dbReference>
<evidence type="ECO:0000256" key="4">
    <source>
        <dbReference type="ARBA" id="ARBA00023163"/>
    </source>
</evidence>
<dbReference type="InterPro" id="IPR005119">
    <property type="entry name" value="LysR_subst-bd"/>
</dbReference>
<evidence type="ECO:0000313" key="6">
    <source>
        <dbReference type="EMBL" id="BCK84272.1"/>
    </source>
</evidence>
<reference evidence="6" key="1">
    <citation type="submission" date="2020-09" db="EMBL/GenBank/DDBJ databases">
        <title>New species isolated from human feces.</title>
        <authorList>
            <person name="Kitahara M."/>
            <person name="Shigeno Y."/>
            <person name="Shime M."/>
            <person name="Matsumoto Y."/>
            <person name="Nakamura S."/>
            <person name="Motooka D."/>
            <person name="Fukuoka S."/>
            <person name="Nishikawa H."/>
            <person name="Benno Y."/>
        </authorList>
    </citation>
    <scope>NUCLEOTIDE SEQUENCE</scope>
    <source>
        <strain evidence="6">MM59</strain>
    </source>
</reference>
<dbReference type="GO" id="GO:0003677">
    <property type="term" value="F:DNA binding"/>
    <property type="evidence" value="ECO:0007669"/>
    <property type="project" value="UniProtKB-KW"/>
</dbReference>
<sequence length="311" mass="35946">MYIGRKYYFLVIAETQNLTKAAQILHVSQPSLTQYVNRLEQDLGVRLLNRNHTPLLLTEAGKLYLNYIKGSLDLEQQFRTQLEHYRQKENCRLSIGVPTQLIPMVFGSIIHEFIQKTPQTILSLKDGTSLTVLDQITEGTVNIAIFHTEKKTDSRFVRHILQTERLLLICNRNSPLAAGRVGTREKPLFLTEKDLPLFKFMVFVTFSPQYYINKFMDAYFEKINDPSLSVMELPNMRTAFDYILAPKSNGIAVLSDFVFQSASLNDVTFFKLKGYSPKWYLTANYRTQEILSDTESLFWDTAIRKTVFPDV</sequence>
<accession>A0A810QDI3</accession>
<dbReference type="PANTHER" id="PTHR30126:SF96">
    <property type="entry name" value="TRANSCRIPTIONAL REGULATORY PROTEIN, LYSR FAMILY"/>
    <property type="match status" value="1"/>
</dbReference>
<feature type="domain" description="HTH lysR-type" evidence="5">
    <location>
        <begin position="1"/>
        <end position="58"/>
    </location>
</feature>
<dbReference type="EMBL" id="AP023420">
    <property type="protein sequence ID" value="BCK84272.1"/>
    <property type="molecule type" value="Genomic_DNA"/>
</dbReference>
<dbReference type="AlphaFoldDB" id="A0A810QDI3"/>
<keyword evidence="2" id="KW-0805">Transcription regulation</keyword>
<proteinExistence type="inferred from homology"/>
<dbReference type="PRINTS" id="PR00039">
    <property type="entry name" value="HTHLYSR"/>
</dbReference>
<dbReference type="InterPro" id="IPR000847">
    <property type="entry name" value="LysR_HTH_N"/>
</dbReference>
<comment type="similarity">
    <text evidence="1">Belongs to the LysR transcriptional regulatory family.</text>
</comment>
<evidence type="ECO:0000256" key="2">
    <source>
        <dbReference type="ARBA" id="ARBA00023015"/>
    </source>
</evidence>
<dbReference type="Pfam" id="PF03466">
    <property type="entry name" value="LysR_substrate"/>
    <property type="match status" value="1"/>
</dbReference>
<dbReference type="PANTHER" id="PTHR30126">
    <property type="entry name" value="HTH-TYPE TRANSCRIPTIONAL REGULATOR"/>
    <property type="match status" value="1"/>
</dbReference>
<evidence type="ECO:0000259" key="5">
    <source>
        <dbReference type="PROSITE" id="PS50931"/>
    </source>
</evidence>
<dbReference type="InterPro" id="IPR036388">
    <property type="entry name" value="WH-like_DNA-bd_sf"/>
</dbReference>
<keyword evidence="7" id="KW-1185">Reference proteome</keyword>
<organism evidence="6 7">
    <name type="scientific">Pusillibacter faecalis</name>
    <dbReference type="NCBI Taxonomy" id="2714358"/>
    <lineage>
        <taxon>Bacteria</taxon>
        <taxon>Bacillati</taxon>
        <taxon>Bacillota</taxon>
        <taxon>Clostridia</taxon>
        <taxon>Eubacteriales</taxon>
        <taxon>Oscillospiraceae</taxon>
        <taxon>Pusillibacter</taxon>
    </lineage>
</organism>
<dbReference type="Gene3D" id="3.40.190.290">
    <property type="match status" value="1"/>
</dbReference>
<dbReference type="KEGG" id="pfaa:MM59RIKEN_15910"/>
<protein>
    <recommendedName>
        <fullName evidence="5">HTH lysR-type domain-containing protein</fullName>
    </recommendedName>
</protein>
<dbReference type="RefSeq" id="WP_187030219.1">
    <property type="nucleotide sequence ID" value="NZ_AP023420.1"/>
</dbReference>
<dbReference type="CDD" id="cd05466">
    <property type="entry name" value="PBP2_LTTR_substrate"/>
    <property type="match status" value="1"/>
</dbReference>
<evidence type="ECO:0000256" key="3">
    <source>
        <dbReference type="ARBA" id="ARBA00023125"/>
    </source>
</evidence>
<gene>
    <name evidence="6" type="ORF">MM59RIKEN_15910</name>
</gene>
<keyword evidence="4" id="KW-0804">Transcription</keyword>
<dbReference type="SUPFAM" id="SSF53850">
    <property type="entry name" value="Periplasmic binding protein-like II"/>
    <property type="match status" value="1"/>
</dbReference>
<evidence type="ECO:0000313" key="7">
    <source>
        <dbReference type="Proteomes" id="UP000679848"/>
    </source>
</evidence>
<keyword evidence="3" id="KW-0238">DNA-binding</keyword>
<dbReference type="FunFam" id="1.10.10.10:FF:000001">
    <property type="entry name" value="LysR family transcriptional regulator"/>
    <property type="match status" value="1"/>
</dbReference>
<dbReference type="SUPFAM" id="SSF46785">
    <property type="entry name" value="Winged helix' DNA-binding domain"/>
    <property type="match status" value="1"/>
</dbReference>
<dbReference type="GO" id="GO:0003700">
    <property type="term" value="F:DNA-binding transcription factor activity"/>
    <property type="evidence" value="ECO:0007669"/>
    <property type="project" value="InterPro"/>
</dbReference>
<evidence type="ECO:0000256" key="1">
    <source>
        <dbReference type="ARBA" id="ARBA00009437"/>
    </source>
</evidence>
<name>A0A810QDI3_9FIRM</name>